<evidence type="ECO:0000313" key="1">
    <source>
        <dbReference type="EMBL" id="CAG8836137.1"/>
    </source>
</evidence>
<dbReference type="EMBL" id="CAJVQC010113765">
    <property type="protein sequence ID" value="CAG8836137.1"/>
    <property type="molecule type" value="Genomic_DNA"/>
</dbReference>
<accession>A0ACA9SD96</accession>
<proteinExistence type="predicted"/>
<organism evidence="1 2">
    <name type="scientific">Racocetra persica</name>
    <dbReference type="NCBI Taxonomy" id="160502"/>
    <lineage>
        <taxon>Eukaryota</taxon>
        <taxon>Fungi</taxon>
        <taxon>Fungi incertae sedis</taxon>
        <taxon>Mucoromycota</taxon>
        <taxon>Glomeromycotina</taxon>
        <taxon>Glomeromycetes</taxon>
        <taxon>Diversisporales</taxon>
        <taxon>Gigasporaceae</taxon>
        <taxon>Racocetra</taxon>
    </lineage>
</organism>
<protein>
    <submittedName>
        <fullName evidence="1">21569_t:CDS:1</fullName>
    </submittedName>
</protein>
<sequence>MNFNKKQKVVKSNTESQETTEFSNNESIETQSDNEESKSDTSEDPSQNFKSIPDGYRPLSKT</sequence>
<name>A0ACA9SD96_9GLOM</name>
<dbReference type="Proteomes" id="UP000789920">
    <property type="component" value="Unassembled WGS sequence"/>
</dbReference>
<keyword evidence="2" id="KW-1185">Reference proteome</keyword>
<comment type="caution">
    <text evidence="1">The sequence shown here is derived from an EMBL/GenBank/DDBJ whole genome shotgun (WGS) entry which is preliminary data.</text>
</comment>
<feature type="non-terminal residue" evidence="1">
    <location>
        <position position="62"/>
    </location>
</feature>
<gene>
    <name evidence="1" type="ORF">RPERSI_LOCUS29821</name>
</gene>
<reference evidence="1" key="1">
    <citation type="submission" date="2021-06" db="EMBL/GenBank/DDBJ databases">
        <authorList>
            <person name="Kallberg Y."/>
            <person name="Tangrot J."/>
            <person name="Rosling A."/>
        </authorList>
    </citation>
    <scope>NUCLEOTIDE SEQUENCE</scope>
    <source>
        <strain evidence="1">MA461A</strain>
    </source>
</reference>
<evidence type="ECO:0000313" key="2">
    <source>
        <dbReference type="Proteomes" id="UP000789920"/>
    </source>
</evidence>